<evidence type="ECO:0000256" key="2">
    <source>
        <dbReference type="ARBA" id="ARBA00022679"/>
    </source>
</evidence>
<comment type="similarity">
    <text evidence="4">Belongs to the class I-like SAM-binding methyltransferase superfamily. RNA M5U methyltransferase family.</text>
</comment>
<dbReference type="STRING" id="1184609.KILIM_017_00040"/>
<feature type="domain" description="Methyltransferase" evidence="6">
    <location>
        <begin position="250"/>
        <end position="316"/>
    </location>
</feature>
<dbReference type="Pfam" id="PF13649">
    <property type="entry name" value="Methyltransf_25"/>
    <property type="match status" value="1"/>
</dbReference>
<dbReference type="PROSITE" id="PS51687">
    <property type="entry name" value="SAM_MT_RNA_M5U"/>
    <property type="match status" value="1"/>
</dbReference>
<proteinExistence type="inferred from homology"/>
<comment type="caution">
    <text evidence="7">The sequence shown here is derived from an EMBL/GenBank/DDBJ whole genome shotgun (WGS) entry which is preliminary data.</text>
</comment>
<feature type="binding site" evidence="4">
    <location>
        <position position="275"/>
    </location>
    <ligand>
        <name>S-adenosyl-L-methionine</name>
        <dbReference type="ChEBI" id="CHEBI:59789"/>
    </ligand>
</feature>
<dbReference type="EMBL" id="BAHD01000017">
    <property type="protein sequence ID" value="GAB95159.1"/>
    <property type="molecule type" value="Genomic_DNA"/>
</dbReference>
<feature type="binding site" evidence="4">
    <location>
        <position position="254"/>
    </location>
    <ligand>
        <name>S-adenosyl-L-methionine</name>
        <dbReference type="ChEBI" id="CHEBI:59789"/>
    </ligand>
</feature>
<evidence type="ECO:0000256" key="3">
    <source>
        <dbReference type="ARBA" id="ARBA00022691"/>
    </source>
</evidence>
<feature type="binding site" evidence="4">
    <location>
        <position position="193"/>
    </location>
    <ligand>
        <name>S-adenosyl-L-methionine</name>
        <dbReference type="ChEBI" id="CHEBI:59789"/>
    </ligand>
</feature>
<evidence type="ECO:0000256" key="5">
    <source>
        <dbReference type="PROSITE-ProRule" id="PRU10015"/>
    </source>
</evidence>
<keyword evidence="2 4" id="KW-0808">Transferase</keyword>
<dbReference type="InterPro" id="IPR010280">
    <property type="entry name" value="U5_MeTrfase_fam"/>
</dbReference>
<dbReference type="AlphaFoldDB" id="K6X8K9"/>
<name>K6X8K9_9MICO</name>
<accession>K6X8K9</accession>
<dbReference type="eggNOG" id="COG2265">
    <property type="taxonomic scope" value="Bacteria"/>
</dbReference>
<evidence type="ECO:0000259" key="6">
    <source>
        <dbReference type="Pfam" id="PF13649"/>
    </source>
</evidence>
<sequence>MGVPYATQLRAKQARVAALLPPGVAWEEPFASPESGFRTKSTMVVGGTPAEPTLGILDADGLGVDLSACGLLGPATAAAMPVLREFIAAAGLRPYEVPRRSGELKYVHVVEAADGGLLVRFVLRSQGQVGRLQRSLPLLHEQLPAMRVVSVNLLPEHKAVTAGATEILLTDETTLAMPFGEVTLHVAPGAFVQTNGTVAAALYRQAGGWIDADLAAREANRTTAAAGFTAPSNTTASTSSTATATPSTSVLDLYCGVGGFALHAARPGRVVHGVEVSPPAVASARRSAAEMGLEVTFDVGDATAARALAAEPDLLIVNPPRRGLGSELAAQLEAMDTPTVIYSSCNPGSLARDLAAMPSLKPVRARLFDMFPQTDHAEVLTLLRRR</sequence>
<dbReference type="Gene3D" id="3.40.50.150">
    <property type="entry name" value="Vaccinia Virus protein VP39"/>
    <property type="match status" value="1"/>
</dbReference>
<dbReference type="Proteomes" id="UP000008366">
    <property type="component" value="Unassembled WGS sequence"/>
</dbReference>
<gene>
    <name evidence="7" type="primary">rumB</name>
    <name evidence="7" type="ORF">KILIM_017_00040</name>
</gene>
<dbReference type="PANTHER" id="PTHR11061">
    <property type="entry name" value="RNA M5U METHYLTRANSFERASE"/>
    <property type="match status" value="1"/>
</dbReference>
<evidence type="ECO:0000256" key="1">
    <source>
        <dbReference type="ARBA" id="ARBA00022603"/>
    </source>
</evidence>
<dbReference type="PANTHER" id="PTHR11061:SF30">
    <property type="entry name" value="TRNA (URACIL(54)-C(5))-METHYLTRANSFERASE"/>
    <property type="match status" value="1"/>
</dbReference>
<evidence type="ECO:0000313" key="8">
    <source>
        <dbReference type="Proteomes" id="UP000008366"/>
    </source>
</evidence>
<keyword evidence="3 4" id="KW-0949">S-adenosyl-L-methionine</keyword>
<dbReference type="InterPro" id="IPR041698">
    <property type="entry name" value="Methyltransf_25"/>
</dbReference>
<keyword evidence="8" id="KW-1185">Reference proteome</keyword>
<organism evidence="7 8">
    <name type="scientific">Kineosphaera limosa NBRC 100340</name>
    <dbReference type="NCBI Taxonomy" id="1184609"/>
    <lineage>
        <taxon>Bacteria</taxon>
        <taxon>Bacillati</taxon>
        <taxon>Actinomycetota</taxon>
        <taxon>Actinomycetes</taxon>
        <taxon>Micrococcales</taxon>
        <taxon>Dermatophilaceae</taxon>
        <taxon>Kineosphaera</taxon>
    </lineage>
</organism>
<dbReference type="SUPFAM" id="SSF53335">
    <property type="entry name" value="S-adenosyl-L-methionine-dependent methyltransferases"/>
    <property type="match status" value="1"/>
</dbReference>
<dbReference type="PROSITE" id="PS01230">
    <property type="entry name" value="TRMA_1"/>
    <property type="match status" value="1"/>
</dbReference>
<feature type="binding site" evidence="4">
    <location>
        <position position="318"/>
    </location>
    <ligand>
        <name>S-adenosyl-L-methionine</name>
        <dbReference type="ChEBI" id="CHEBI:59789"/>
    </ligand>
</feature>
<feature type="active site" evidence="5">
    <location>
        <position position="345"/>
    </location>
</feature>
<dbReference type="CDD" id="cd02440">
    <property type="entry name" value="AdoMet_MTases"/>
    <property type="match status" value="1"/>
</dbReference>
<evidence type="ECO:0000256" key="4">
    <source>
        <dbReference type="PROSITE-ProRule" id="PRU01024"/>
    </source>
</evidence>
<keyword evidence="1 4" id="KW-0489">Methyltransferase</keyword>
<dbReference type="InterPro" id="IPR030390">
    <property type="entry name" value="MeTrfase_TrmA_AS"/>
</dbReference>
<dbReference type="InterPro" id="IPR029063">
    <property type="entry name" value="SAM-dependent_MTases_sf"/>
</dbReference>
<feature type="active site" description="Nucleophile" evidence="4">
    <location>
        <position position="345"/>
    </location>
</feature>
<evidence type="ECO:0000313" key="7">
    <source>
        <dbReference type="EMBL" id="GAB95159.1"/>
    </source>
</evidence>
<protein>
    <submittedName>
        <fullName evidence="7">23S rRNA (Uracil-5-)-methyltransferase RumB</fullName>
    </submittedName>
</protein>
<dbReference type="GO" id="GO:0070041">
    <property type="term" value="F:rRNA (uridine-C5-)-methyltransferase activity"/>
    <property type="evidence" value="ECO:0007669"/>
    <property type="project" value="TreeGrafter"/>
</dbReference>
<dbReference type="GO" id="GO:0070475">
    <property type="term" value="P:rRNA base methylation"/>
    <property type="evidence" value="ECO:0007669"/>
    <property type="project" value="TreeGrafter"/>
</dbReference>
<reference evidence="7 8" key="1">
    <citation type="submission" date="2012-08" db="EMBL/GenBank/DDBJ databases">
        <title>Whole genome shotgun sequence of Kineosphaera limosa NBRC 100340.</title>
        <authorList>
            <person name="Yoshida I."/>
            <person name="Isaki S."/>
            <person name="Hosoyama A."/>
            <person name="Tsuchikane K."/>
            <person name="Katsumata H."/>
            <person name="Ando Y."/>
            <person name="Ohji S."/>
            <person name="Hamada M."/>
            <person name="Tamura T."/>
            <person name="Yamazoe A."/>
            <person name="Yamazaki S."/>
            <person name="Fujita N."/>
        </authorList>
    </citation>
    <scope>NUCLEOTIDE SEQUENCE [LARGE SCALE GENOMIC DNA]</scope>
    <source>
        <strain evidence="7 8">NBRC 100340</strain>
    </source>
</reference>